<dbReference type="RefSeq" id="WP_177167819.1">
    <property type="nucleotide sequence ID" value="NZ_FNNQ01000001.1"/>
</dbReference>
<dbReference type="InterPro" id="IPR017441">
    <property type="entry name" value="Protein_kinase_ATP_BS"/>
</dbReference>
<feature type="binding site" evidence="13">
    <location>
        <position position="39"/>
    </location>
    <ligand>
        <name>ATP</name>
        <dbReference type="ChEBI" id="CHEBI:30616"/>
    </ligand>
</feature>
<evidence type="ECO:0000256" key="9">
    <source>
        <dbReference type="ARBA" id="ARBA00047899"/>
    </source>
</evidence>
<dbReference type="Gene3D" id="1.10.510.10">
    <property type="entry name" value="Transferase(Phosphotransferase) domain 1"/>
    <property type="match status" value="1"/>
</dbReference>
<dbReference type="Pfam" id="PF03793">
    <property type="entry name" value="PASTA"/>
    <property type="match status" value="2"/>
</dbReference>
<keyword evidence="6 17" id="KW-0418">Kinase</keyword>
<dbReference type="FunFam" id="1.10.510.10:FF:000021">
    <property type="entry name" value="Serine/threonine protein kinase"/>
    <property type="match status" value="1"/>
</dbReference>
<dbReference type="PROSITE" id="PS51178">
    <property type="entry name" value="PASTA"/>
    <property type="match status" value="3"/>
</dbReference>
<evidence type="ECO:0000256" key="6">
    <source>
        <dbReference type="ARBA" id="ARBA00022777"/>
    </source>
</evidence>
<evidence type="ECO:0000256" key="11">
    <source>
        <dbReference type="ARBA" id="ARBA00060432"/>
    </source>
</evidence>
<reference evidence="17 18" key="1">
    <citation type="submission" date="2016-10" db="EMBL/GenBank/DDBJ databases">
        <authorList>
            <person name="de Groot N.N."/>
        </authorList>
    </citation>
    <scope>NUCLEOTIDE SEQUENCE [LARGE SCALE GENOMIC DNA]</scope>
    <source>
        <strain evidence="17 18">DSM 45610</strain>
    </source>
</reference>
<sequence>MEGRKLGSRYEVVSRVGGGGMAVVYKALDVLLNRYVAIKVLNESLSNDSEFVRRFSREAQAAASLSHPNVVGVYDVGQENHTHYIVMEYIEGPTLKEYIQQYSPLTAEEIVSIASQICDALAHAHENEIVHRDVKPHNILLGYNGRAKVTDFGIARATSSSTITQAGSVMGSVHYFSPEQARGSMISAKSDIYSLGVILYEMVTGELPFDGDSAISIAMKHLQEPAMDPSQLNPNIPPQIRDIIIRALEKDPDDRYPSVRGMKQDIDAVFNTGNSMDEPRWRTVDGDDLATKPMNTVNSGIGVRSSEESQRSQVGQETLANLERLRNVPADKDKTVLERTVVWLENVQTNMPWWQKVLFGLFTMIVIICLALLGFDAVWGVFNNSAEVPDLKGRTVAEAKAVLKDEDLNIGKVESVFNSAKKNTVVRQGEEAGREVEKGSGVDLFVSSGSNSGKMVSTVGLKVRAAKKKLREKGFQNVNIAREGYDSKYGEGEVYKQTPSSGSSVKSNESITLYVNDKNGTVKVPNLVGKFQSSIGGSGLRTKLIFWPKPGTPRGKVFATDPAPGERVKRDGVVKVWIADSKKGRDAEPPPNR</sequence>
<evidence type="ECO:0000256" key="12">
    <source>
        <dbReference type="ARBA" id="ARBA00070041"/>
    </source>
</evidence>
<dbReference type="CDD" id="cd14014">
    <property type="entry name" value="STKc_PknB_like"/>
    <property type="match status" value="1"/>
</dbReference>
<dbReference type="Pfam" id="PF00069">
    <property type="entry name" value="Pkinase"/>
    <property type="match status" value="1"/>
</dbReference>
<dbReference type="Proteomes" id="UP000198534">
    <property type="component" value="Unassembled WGS sequence"/>
</dbReference>
<accession>A0A1H2Q4K6</accession>
<evidence type="ECO:0000256" key="13">
    <source>
        <dbReference type="PROSITE-ProRule" id="PRU10141"/>
    </source>
</evidence>
<evidence type="ECO:0000256" key="2">
    <source>
        <dbReference type="ARBA" id="ARBA00022527"/>
    </source>
</evidence>
<keyword evidence="14" id="KW-0812">Transmembrane</keyword>
<dbReference type="PANTHER" id="PTHR43289:SF34">
    <property type="entry name" value="SERINE_THREONINE-PROTEIN KINASE YBDM-RELATED"/>
    <property type="match status" value="1"/>
</dbReference>
<dbReference type="AlphaFoldDB" id="A0A1H2Q4K6"/>
<evidence type="ECO:0000256" key="10">
    <source>
        <dbReference type="ARBA" id="ARBA00048679"/>
    </source>
</evidence>
<evidence type="ECO:0000256" key="1">
    <source>
        <dbReference type="ARBA" id="ARBA00012513"/>
    </source>
</evidence>
<dbReference type="InterPro" id="IPR005543">
    <property type="entry name" value="PASTA_dom"/>
</dbReference>
<dbReference type="EMBL" id="FNNQ01000001">
    <property type="protein sequence ID" value="SDW01990.1"/>
    <property type="molecule type" value="Genomic_DNA"/>
</dbReference>
<evidence type="ECO:0000256" key="7">
    <source>
        <dbReference type="ARBA" id="ARBA00022840"/>
    </source>
</evidence>
<evidence type="ECO:0000259" key="15">
    <source>
        <dbReference type="PROSITE" id="PS50011"/>
    </source>
</evidence>
<keyword evidence="5 13" id="KW-0547">Nucleotide-binding</keyword>
<dbReference type="GO" id="GO:0004674">
    <property type="term" value="F:protein serine/threonine kinase activity"/>
    <property type="evidence" value="ECO:0007669"/>
    <property type="project" value="UniProtKB-KW"/>
</dbReference>
<dbReference type="FunFam" id="3.30.200.20:FF:000035">
    <property type="entry name" value="Serine/threonine protein kinase Stk1"/>
    <property type="match status" value="1"/>
</dbReference>
<dbReference type="GO" id="GO:0071224">
    <property type="term" value="P:cellular response to peptidoglycan"/>
    <property type="evidence" value="ECO:0007669"/>
    <property type="project" value="UniProtKB-ARBA"/>
</dbReference>
<keyword evidence="2 17" id="KW-0723">Serine/threonine-protein kinase</keyword>
<evidence type="ECO:0000313" key="17">
    <source>
        <dbReference type="EMBL" id="SDW01990.1"/>
    </source>
</evidence>
<dbReference type="GO" id="GO:0005524">
    <property type="term" value="F:ATP binding"/>
    <property type="evidence" value="ECO:0007669"/>
    <property type="project" value="UniProtKB-UniRule"/>
</dbReference>
<dbReference type="STRING" id="1048340.SAMN05444487_101100"/>
<feature type="domain" description="PASTA" evidence="16">
    <location>
        <begin position="449"/>
        <end position="517"/>
    </location>
</feature>
<proteinExistence type="predicted"/>
<dbReference type="InterPro" id="IPR011009">
    <property type="entry name" value="Kinase-like_dom_sf"/>
</dbReference>
<evidence type="ECO:0000256" key="4">
    <source>
        <dbReference type="ARBA" id="ARBA00022679"/>
    </source>
</evidence>
<dbReference type="CDD" id="cd06577">
    <property type="entry name" value="PASTA_pknB"/>
    <property type="match status" value="3"/>
</dbReference>
<dbReference type="GO" id="GO:0007165">
    <property type="term" value="P:signal transduction"/>
    <property type="evidence" value="ECO:0007669"/>
    <property type="project" value="UniProtKB-ARBA"/>
</dbReference>
<evidence type="ECO:0000256" key="5">
    <source>
        <dbReference type="ARBA" id="ARBA00022741"/>
    </source>
</evidence>
<dbReference type="Gene3D" id="3.30.10.20">
    <property type="match status" value="2"/>
</dbReference>
<evidence type="ECO:0000256" key="3">
    <source>
        <dbReference type="ARBA" id="ARBA00022544"/>
    </source>
</evidence>
<evidence type="ECO:0000256" key="8">
    <source>
        <dbReference type="ARBA" id="ARBA00022968"/>
    </source>
</evidence>
<feature type="transmembrane region" description="Helical" evidence="14">
    <location>
        <begin position="357"/>
        <end position="382"/>
    </location>
</feature>
<keyword evidence="18" id="KW-1185">Reference proteome</keyword>
<evidence type="ECO:0000313" key="18">
    <source>
        <dbReference type="Proteomes" id="UP000198534"/>
    </source>
</evidence>
<dbReference type="Gene3D" id="3.30.200.20">
    <property type="entry name" value="Phosphorylase Kinase, domain 1"/>
    <property type="match status" value="1"/>
</dbReference>
<comment type="catalytic activity">
    <reaction evidence="9">
        <text>L-threonyl-[protein] + ATP = O-phospho-L-threonyl-[protein] + ADP + H(+)</text>
        <dbReference type="Rhea" id="RHEA:46608"/>
        <dbReference type="Rhea" id="RHEA-COMP:11060"/>
        <dbReference type="Rhea" id="RHEA-COMP:11605"/>
        <dbReference type="ChEBI" id="CHEBI:15378"/>
        <dbReference type="ChEBI" id="CHEBI:30013"/>
        <dbReference type="ChEBI" id="CHEBI:30616"/>
        <dbReference type="ChEBI" id="CHEBI:61977"/>
        <dbReference type="ChEBI" id="CHEBI:456216"/>
        <dbReference type="EC" id="2.7.11.1"/>
    </reaction>
</comment>
<keyword evidence="3" id="KW-0309">Germination</keyword>
<evidence type="ECO:0000259" key="16">
    <source>
        <dbReference type="PROSITE" id="PS51178"/>
    </source>
</evidence>
<dbReference type="SMART" id="SM00220">
    <property type="entry name" value="S_TKc"/>
    <property type="match status" value="1"/>
</dbReference>
<dbReference type="PROSITE" id="PS50011">
    <property type="entry name" value="PROTEIN_KINASE_DOM"/>
    <property type="match status" value="1"/>
</dbReference>
<evidence type="ECO:0000256" key="14">
    <source>
        <dbReference type="SAM" id="Phobius"/>
    </source>
</evidence>
<keyword evidence="4" id="KW-0808">Transferase</keyword>
<keyword evidence="8" id="KW-0735">Signal-anchor</keyword>
<dbReference type="PROSITE" id="PS00108">
    <property type="entry name" value="PROTEIN_KINASE_ST"/>
    <property type="match status" value="1"/>
</dbReference>
<dbReference type="SMART" id="SM00740">
    <property type="entry name" value="PASTA"/>
    <property type="match status" value="3"/>
</dbReference>
<dbReference type="NCBIfam" id="NF033483">
    <property type="entry name" value="PknB_PASTA_kin"/>
    <property type="match status" value="1"/>
</dbReference>
<comment type="catalytic activity">
    <reaction evidence="10">
        <text>L-seryl-[protein] + ATP = O-phospho-L-seryl-[protein] + ADP + H(+)</text>
        <dbReference type="Rhea" id="RHEA:17989"/>
        <dbReference type="Rhea" id="RHEA-COMP:9863"/>
        <dbReference type="Rhea" id="RHEA-COMP:11604"/>
        <dbReference type="ChEBI" id="CHEBI:15378"/>
        <dbReference type="ChEBI" id="CHEBI:29999"/>
        <dbReference type="ChEBI" id="CHEBI:30616"/>
        <dbReference type="ChEBI" id="CHEBI:83421"/>
        <dbReference type="ChEBI" id="CHEBI:456216"/>
        <dbReference type="EC" id="2.7.11.1"/>
    </reaction>
</comment>
<name>A0A1H2Q4K6_9BACL</name>
<dbReference type="EC" id="2.7.11.1" evidence="1"/>
<protein>
    <recommendedName>
        <fullName evidence="12">Serine/threonine-protein kinase PrkC</fullName>
        <ecNumber evidence="1">2.7.11.1</ecNumber>
    </recommendedName>
</protein>
<dbReference type="SUPFAM" id="SSF56112">
    <property type="entry name" value="Protein kinase-like (PK-like)"/>
    <property type="match status" value="1"/>
</dbReference>
<feature type="domain" description="PASTA" evidence="16">
    <location>
        <begin position="518"/>
        <end position="580"/>
    </location>
</feature>
<gene>
    <name evidence="17" type="ORF">SAMN05444487_101100</name>
</gene>
<keyword evidence="14" id="KW-1133">Transmembrane helix</keyword>
<dbReference type="PROSITE" id="PS00107">
    <property type="entry name" value="PROTEIN_KINASE_ATP"/>
    <property type="match status" value="1"/>
</dbReference>
<keyword evidence="7 13" id="KW-0067">ATP-binding</keyword>
<keyword evidence="14" id="KW-0472">Membrane</keyword>
<dbReference type="InterPro" id="IPR000719">
    <property type="entry name" value="Prot_kinase_dom"/>
</dbReference>
<comment type="subcellular location">
    <subcellularLocation>
        <location evidence="11">Spore membrane</location>
        <topology evidence="11">Single-pass type II membrane protein</topology>
    </subcellularLocation>
</comment>
<feature type="domain" description="Protein kinase" evidence="15">
    <location>
        <begin position="10"/>
        <end position="270"/>
    </location>
</feature>
<dbReference type="GO" id="GO:0009847">
    <property type="term" value="P:spore germination"/>
    <property type="evidence" value="ECO:0007669"/>
    <property type="project" value="UniProtKB-ARBA"/>
</dbReference>
<dbReference type="InterPro" id="IPR008271">
    <property type="entry name" value="Ser/Thr_kinase_AS"/>
</dbReference>
<dbReference type="PANTHER" id="PTHR43289">
    <property type="entry name" value="MITOGEN-ACTIVATED PROTEIN KINASE KINASE KINASE 20-RELATED"/>
    <property type="match status" value="1"/>
</dbReference>
<organism evidence="17 18">
    <name type="scientific">Marininema mesophilum</name>
    <dbReference type="NCBI Taxonomy" id="1048340"/>
    <lineage>
        <taxon>Bacteria</taxon>
        <taxon>Bacillati</taxon>
        <taxon>Bacillota</taxon>
        <taxon>Bacilli</taxon>
        <taxon>Bacillales</taxon>
        <taxon>Thermoactinomycetaceae</taxon>
        <taxon>Marininema</taxon>
    </lineage>
</organism>
<feature type="domain" description="PASTA" evidence="16">
    <location>
        <begin position="383"/>
        <end position="448"/>
    </location>
</feature>